<organism evidence="5 6">
    <name type="scientific">Aquincola agrisoli</name>
    <dbReference type="NCBI Taxonomy" id="3119538"/>
    <lineage>
        <taxon>Bacteria</taxon>
        <taxon>Pseudomonadati</taxon>
        <taxon>Pseudomonadota</taxon>
        <taxon>Betaproteobacteria</taxon>
        <taxon>Burkholderiales</taxon>
        <taxon>Sphaerotilaceae</taxon>
        <taxon>Aquincola</taxon>
    </lineage>
</organism>
<dbReference type="Proteomes" id="UP001336250">
    <property type="component" value="Unassembled WGS sequence"/>
</dbReference>
<dbReference type="CDD" id="cd07377">
    <property type="entry name" value="WHTH_GntR"/>
    <property type="match status" value="1"/>
</dbReference>
<keyword evidence="1" id="KW-0805">Transcription regulation</keyword>
<protein>
    <submittedName>
        <fullName evidence="5">FadR/GntR family transcriptional regulator</fullName>
    </submittedName>
</protein>
<dbReference type="PRINTS" id="PR00035">
    <property type="entry name" value="HTHGNTR"/>
</dbReference>
<dbReference type="InterPro" id="IPR011711">
    <property type="entry name" value="GntR_C"/>
</dbReference>
<dbReference type="InterPro" id="IPR000524">
    <property type="entry name" value="Tscrpt_reg_HTH_GntR"/>
</dbReference>
<dbReference type="GO" id="GO:0003677">
    <property type="term" value="F:DNA binding"/>
    <property type="evidence" value="ECO:0007669"/>
    <property type="project" value="UniProtKB-KW"/>
</dbReference>
<dbReference type="SMART" id="SM00895">
    <property type="entry name" value="FCD"/>
    <property type="match status" value="1"/>
</dbReference>
<evidence type="ECO:0000313" key="5">
    <source>
        <dbReference type="EMBL" id="MEF7616189.1"/>
    </source>
</evidence>
<keyword evidence="3" id="KW-0804">Transcription</keyword>
<dbReference type="GO" id="GO:0003700">
    <property type="term" value="F:DNA-binding transcription factor activity"/>
    <property type="evidence" value="ECO:0007669"/>
    <property type="project" value="InterPro"/>
</dbReference>
<dbReference type="Pfam" id="PF07729">
    <property type="entry name" value="FCD"/>
    <property type="match status" value="1"/>
</dbReference>
<proteinExistence type="predicted"/>
<evidence type="ECO:0000256" key="3">
    <source>
        <dbReference type="ARBA" id="ARBA00023163"/>
    </source>
</evidence>
<dbReference type="Gene3D" id="1.10.10.10">
    <property type="entry name" value="Winged helix-like DNA-binding domain superfamily/Winged helix DNA-binding domain"/>
    <property type="match status" value="1"/>
</dbReference>
<name>A0AAW9QLA6_9BURK</name>
<dbReference type="InterPro" id="IPR036388">
    <property type="entry name" value="WH-like_DNA-bd_sf"/>
</dbReference>
<comment type="caution">
    <text evidence="5">The sequence shown here is derived from an EMBL/GenBank/DDBJ whole genome shotgun (WGS) entry which is preliminary data.</text>
</comment>
<dbReference type="SUPFAM" id="SSF46785">
    <property type="entry name" value="Winged helix' DNA-binding domain"/>
    <property type="match status" value="1"/>
</dbReference>
<reference evidence="5 6" key="1">
    <citation type="submission" date="2024-02" db="EMBL/GenBank/DDBJ databases">
        <title>Genome sequence of Aquincola sp. MAHUQ-54.</title>
        <authorList>
            <person name="Huq M.A."/>
        </authorList>
    </citation>
    <scope>NUCLEOTIDE SEQUENCE [LARGE SCALE GENOMIC DNA]</scope>
    <source>
        <strain evidence="5 6">MAHUQ-54</strain>
    </source>
</reference>
<keyword evidence="6" id="KW-1185">Reference proteome</keyword>
<sequence length="243" mass="26166">MARKAQTPAAAARGAPKSVAESLALRVMAGEWPEGTTLPTEIELAEQLGVARTSVREALAGLKAKGMLASRQKAGTRVLPRAQWNMLDEDLLRWVWTGNDRADLARHLLQLRRIVEPAAAELAATFAPDAAIAVIERAYREMDAAGMDPVAYAGPDLAFHRAILAATGNPFLSSFGASIEAALRLSFDLSTRRPGAPRRSLPLHRDVLDAIWARDARRARLAMETLLGVTQANLESGLDQASS</sequence>
<gene>
    <name evidence="5" type="ORF">V4F39_19905</name>
</gene>
<dbReference type="PANTHER" id="PTHR43537">
    <property type="entry name" value="TRANSCRIPTIONAL REGULATOR, GNTR FAMILY"/>
    <property type="match status" value="1"/>
</dbReference>
<feature type="domain" description="HTH gntR-type" evidence="4">
    <location>
        <begin position="13"/>
        <end position="81"/>
    </location>
</feature>
<dbReference type="PROSITE" id="PS50949">
    <property type="entry name" value="HTH_GNTR"/>
    <property type="match status" value="1"/>
</dbReference>
<dbReference type="SUPFAM" id="SSF48008">
    <property type="entry name" value="GntR ligand-binding domain-like"/>
    <property type="match status" value="1"/>
</dbReference>
<accession>A0AAW9QLA6</accession>
<dbReference type="AlphaFoldDB" id="A0AAW9QLA6"/>
<evidence type="ECO:0000256" key="2">
    <source>
        <dbReference type="ARBA" id="ARBA00023125"/>
    </source>
</evidence>
<dbReference type="PANTHER" id="PTHR43537:SF44">
    <property type="entry name" value="GNTR FAMILY REGULATORY PROTEIN"/>
    <property type="match status" value="1"/>
</dbReference>
<dbReference type="Pfam" id="PF00392">
    <property type="entry name" value="GntR"/>
    <property type="match status" value="1"/>
</dbReference>
<dbReference type="InterPro" id="IPR036390">
    <property type="entry name" value="WH_DNA-bd_sf"/>
</dbReference>
<evidence type="ECO:0000313" key="6">
    <source>
        <dbReference type="Proteomes" id="UP001336250"/>
    </source>
</evidence>
<evidence type="ECO:0000256" key="1">
    <source>
        <dbReference type="ARBA" id="ARBA00023015"/>
    </source>
</evidence>
<dbReference type="RefSeq" id="WP_332291634.1">
    <property type="nucleotide sequence ID" value="NZ_JAZIBG010000037.1"/>
</dbReference>
<dbReference type="InterPro" id="IPR008920">
    <property type="entry name" value="TF_FadR/GntR_C"/>
</dbReference>
<keyword evidence="2" id="KW-0238">DNA-binding</keyword>
<dbReference type="SMART" id="SM00345">
    <property type="entry name" value="HTH_GNTR"/>
    <property type="match status" value="1"/>
</dbReference>
<dbReference type="EMBL" id="JAZIBG010000037">
    <property type="protein sequence ID" value="MEF7616189.1"/>
    <property type="molecule type" value="Genomic_DNA"/>
</dbReference>
<dbReference type="Gene3D" id="1.20.120.530">
    <property type="entry name" value="GntR ligand-binding domain-like"/>
    <property type="match status" value="1"/>
</dbReference>
<evidence type="ECO:0000259" key="4">
    <source>
        <dbReference type="PROSITE" id="PS50949"/>
    </source>
</evidence>